<evidence type="ECO:0000259" key="3">
    <source>
        <dbReference type="Pfam" id="PF22770"/>
    </source>
</evidence>
<dbReference type="PANTHER" id="PTHR22731">
    <property type="entry name" value="RIBONUCLEASES P/MRP PROTEIN SUBUNIT POP1"/>
    <property type="match status" value="1"/>
</dbReference>
<feature type="domain" description="POP1 C-terminal" evidence="3">
    <location>
        <begin position="181"/>
        <end position="351"/>
    </location>
</feature>
<protein>
    <submittedName>
        <fullName evidence="4">Ribonucleases P/MRP protein subunit POP1 (inferred by orthology to a human protein)</fullName>
    </submittedName>
</protein>
<dbReference type="WBParaSite" id="ASIM_0000245001-mRNA-1">
    <property type="protein sequence ID" value="ASIM_0000245001-mRNA-1"/>
    <property type="gene ID" value="ASIM_0000245001"/>
</dbReference>
<dbReference type="InterPro" id="IPR055079">
    <property type="entry name" value="POP1_C"/>
</dbReference>
<sequence>LIVRNSGTGTSSTFAGVDLIVPNGFGMEFWLALQYGTAHASALRDQKSTEFESNRFNFPSDIPDCDAGRCEVNDERDELITEDFFFMKERILIQKKYLSRPHNRRVKYWSSLRVKYPFSFEWSSLVHEWLDSTSSRQTDSKTNPSNDFYVIRDRRQLLVIDKWLSSKVPLPDDIVKQNQKALVPVRLDVLTTGRPQRFALICAPSDDDFSAIIKWNSNRETVKLEEVEPESVNKTEHEIEEEDEKEEEKEENKVGMEEGFIEVNCLKKETPISLNALFPDKAILRNQKRIAVKRLKRQKWKAAKRRRKDVVGSEKTTDESGSWQDGVQNSLNKVADFDQSENISYKESCSR</sequence>
<feature type="compositionally biased region" description="Polar residues" evidence="1">
    <location>
        <begin position="319"/>
        <end position="332"/>
    </location>
</feature>
<proteinExistence type="predicted"/>
<organism evidence="4">
    <name type="scientific">Anisakis simplex</name>
    <name type="common">Herring worm</name>
    <dbReference type="NCBI Taxonomy" id="6269"/>
    <lineage>
        <taxon>Eukaryota</taxon>
        <taxon>Metazoa</taxon>
        <taxon>Ecdysozoa</taxon>
        <taxon>Nematoda</taxon>
        <taxon>Chromadorea</taxon>
        <taxon>Rhabditida</taxon>
        <taxon>Spirurina</taxon>
        <taxon>Ascaridomorpha</taxon>
        <taxon>Ascaridoidea</taxon>
        <taxon>Anisakidae</taxon>
        <taxon>Anisakis</taxon>
        <taxon>Anisakis simplex complex</taxon>
    </lineage>
</organism>
<dbReference type="GO" id="GO:0005655">
    <property type="term" value="C:nucleolar ribonuclease P complex"/>
    <property type="evidence" value="ECO:0007669"/>
    <property type="project" value="InterPro"/>
</dbReference>
<reference evidence="4" key="1">
    <citation type="submission" date="2017-02" db="UniProtKB">
        <authorList>
            <consortium name="WormBaseParasite"/>
        </authorList>
    </citation>
    <scope>IDENTIFICATION</scope>
</reference>
<feature type="compositionally biased region" description="Basic and acidic residues" evidence="1">
    <location>
        <begin position="226"/>
        <end position="237"/>
    </location>
</feature>
<name>A0A0M3J4I1_ANISI</name>
<feature type="compositionally biased region" description="Basic and acidic residues" evidence="1">
    <location>
        <begin position="309"/>
        <end position="318"/>
    </location>
</feature>
<dbReference type="PANTHER" id="PTHR22731:SF3">
    <property type="entry name" value="RIBONUCLEASES P_MRP PROTEIN SUBUNIT POP1"/>
    <property type="match status" value="1"/>
</dbReference>
<dbReference type="InterPro" id="IPR039182">
    <property type="entry name" value="Pop1"/>
</dbReference>
<evidence type="ECO:0000256" key="1">
    <source>
        <dbReference type="SAM" id="MobiDB-lite"/>
    </source>
</evidence>
<feature type="region of interest" description="Disordered" evidence="1">
    <location>
        <begin position="226"/>
        <end position="254"/>
    </location>
</feature>
<feature type="compositionally biased region" description="Acidic residues" evidence="1">
    <location>
        <begin position="238"/>
        <end position="249"/>
    </location>
</feature>
<dbReference type="InterPro" id="IPR012590">
    <property type="entry name" value="POPLD_dom"/>
</dbReference>
<evidence type="ECO:0000313" key="4">
    <source>
        <dbReference type="WBParaSite" id="ASIM_0000245001-mRNA-1"/>
    </source>
</evidence>
<evidence type="ECO:0000259" key="2">
    <source>
        <dbReference type="Pfam" id="PF08170"/>
    </source>
</evidence>
<dbReference type="AlphaFoldDB" id="A0A0M3J4I1"/>
<accession>A0A0M3J4I1</accession>
<dbReference type="Pfam" id="PF22770">
    <property type="entry name" value="POP1_C"/>
    <property type="match status" value="1"/>
</dbReference>
<feature type="domain" description="POPLD" evidence="2">
    <location>
        <begin position="16"/>
        <end position="122"/>
    </location>
</feature>
<dbReference type="Pfam" id="PF08170">
    <property type="entry name" value="POPLD"/>
    <property type="match status" value="1"/>
</dbReference>
<dbReference type="GO" id="GO:0001682">
    <property type="term" value="P:tRNA 5'-leader removal"/>
    <property type="evidence" value="ECO:0007669"/>
    <property type="project" value="InterPro"/>
</dbReference>
<dbReference type="GO" id="GO:0000172">
    <property type="term" value="C:ribonuclease MRP complex"/>
    <property type="evidence" value="ECO:0007669"/>
    <property type="project" value="InterPro"/>
</dbReference>
<feature type="region of interest" description="Disordered" evidence="1">
    <location>
        <begin position="301"/>
        <end position="335"/>
    </location>
</feature>